<dbReference type="RefSeq" id="WP_127351558.1">
    <property type="nucleotide sequence ID" value="NZ_CP034791.1"/>
</dbReference>
<organism evidence="2 3">
    <name type="scientific">Caldicellulosiruptor changbaiensis</name>
    <dbReference type="NCBI Taxonomy" id="1222016"/>
    <lineage>
        <taxon>Bacteria</taxon>
        <taxon>Bacillati</taxon>
        <taxon>Bacillota</taxon>
        <taxon>Bacillota incertae sedis</taxon>
        <taxon>Caldicellulosiruptorales</taxon>
        <taxon>Caldicellulosiruptoraceae</taxon>
        <taxon>Caldicellulosiruptor</taxon>
    </lineage>
</organism>
<dbReference type="Pfam" id="PF02082">
    <property type="entry name" value="Rrf2"/>
    <property type="match status" value="1"/>
</dbReference>
<reference evidence="2 3" key="1">
    <citation type="submission" date="2018-12" db="EMBL/GenBank/DDBJ databases">
        <title>Genome sequence from the cellulolytic species, Caldicellulosiruptor changbaiensis.</title>
        <authorList>
            <person name="Blumer-Schuette S.E."/>
            <person name="Mendoza C."/>
        </authorList>
    </citation>
    <scope>NUCLEOTIDE SEQUENCE [LARGE SCALE GENOMIC DNA]</scope>
    <source>
        <strain evidence="2 3">CBS-Z</strain>
    </source>
</reference>
<dbReference type="InterPro" id="IPR036390">
    <property type="entry name" value="WH_DNA-bd_sf"/>
</dbReference>
<accession>A0A3T0D4Q2</accession>
<dbReference type="InterPro" id="IPR030489">
    <property type="entry name" value="TR_Rrf2-type_CS"/>
</dbReference>
<keyword evidence="1" id="KW-0238">DNA-binding</keyword>
<protein>
    <submittedName>
        <fullName evidence="2">RrF2 family transcriptional regulator</fullName>
    </submittedName>
</protein>
<name>A0A3T0D4Q2_9FIRM</name>
<dbReference type="KEGG" id="ccha:ELD05_04825"/>
<dbReference type="EMBL" id="CP034791">
    <property type="protein sequence ID" value="AZT90031.1"/>
    <property type="molecule type" value="Genomic_DNA"/>
</dbReference>
<dbReference type="InterPro" id="IPR036388">
    <property type="entry name" value="WH-like_DNA-bd_sf"/>
</dbReference>
<dbReference type="InterPro" id="IPR000944">
    <property type="entry name" value="Tscrpt_reg_Rrf2"/>
</dbReference>
<dbReference type="AlphaFoldDB" id="A0A3T0D4Q2"/>
<dbReference type="PROSITE" id="PS51197">
    <property type="entry name" value="HTH_RRF2_2"/>
    <property type="match status" value="1"/>
</dbReference>
<dbReference type="GO" id="GO:0005829">
    <property type="term" value="C:cytosol"/>
    <property type="evidence" value="ECO:0007669"/>
    <property type="project" value="TreeGrafter"/>
</dbReference>
<dbReference type="GO" id="GO:0003700">
    <property type="term" value="F:DNA-binding transcription factor activity"/>
    <property type="evidence" value="ECO:0007669"/>
    <property type="project" value="TreeGrafter"/>
</dbReference>
<sequence length="150" mass="17002">MFRLSTKGRYGVRAMFDLALHYDEGLVSLKSIAERQEISEHYLEQLIATLKKAGLVKSIRGAQGGYMLSREPSKITIGEILRALEGSLSPAECIDDIEKLDCPRADFCVTKKVWEKVKEAIESVVDSITLQDLVDDYKKMTPDESYMFYI</sequence>
<dbReference type="PANTHER" id="PTHR33221:SF5">
    <property type="entry name" value="HTH-TYPE TRANSCRIPTIONAL REGULATOR ISCR"/>
    <property type="match status" value="1"/>
</dbReference>
<dbReference type="FunFam" id="1.10.10.10:FF:000164">
    <property type="entry name" value="Transcriptional regulator, Rrf2 family"/>
    <property type="match status" value="1"/>
</dbReference>
<dbReference type="Gene3D" id="1.10.10.10">
    <property type="entry name" value="Winged helix-like DNA-binding domain superfamily/Winged helix DNA-binding domain"/>
    <property type="match status" value="1"/>
</dbReference>
<proteinExistence type="predicted"/>
<gene>
    <name evidence="2" type="ORF">ELD05_04825</name>
</gene>
<evidence type="ECO:0000313" key="2">
    <source>
        <dbReference type="EMBL" id="AZT90031.1"/>
    </source>
</evidence>
<evidence type="ECO:0000313" key="3">
    <source>
        <dbReference type="Proteomes" id="UP000282930"/>
    </source>
</evidence>
<dbReference type="NCBIfam" id="TIGR00738">
    <property type="entry name" value="rrf2_super"/>
    <property type="match status" value="1"/>
</dbReference>
<dbReference type="GO" id="GO:0003677">
    <property type="term" value="F:DNA binding"/>
    <property type="evidence" value="ECO:0007669"/>
    <property type="project" value="UniProtKB-KW"/>
</dbReference>
<dbReference type="SUPFAM" id="SSF46785">
    <property type="entry name" value="Winged helix' DNA-binding domain"/>
    <property type="match status" value="1"/>
</dbReference>
<dbReference type="Proteomes" id="UP000282930">
    <property type="component" value="Chromosome"/>
</dbReference>
<keyword evidence="3" id="KW-1185">Reference proteome</keyword>
<dbReference type="PANTHER" id="PTHR33221">
    <property type="entry name" value="WINGED HELIX-TURN-HELIX TRANSCRIPTIONAL REGULATOR, RRF2 FAMILY"/>
    <property type="match status" value="1"/>
</dbReference>
<dbReference type="PROSITE" id="PS01332">
    <property type="entry name" value="HTH_RRF2_1"/>
    <property type="match status" value="1"/>
</dbReference>
<evidence type="ECO:0000256" key="1">
    <source>
        <dbReference type="ARBA" id="ARBA00023125"/>
    </source>
</evidence>